<evidence type="ECO:0000256" key="3">
    <source>
        <dbReference type="ARBA" id="ARBA00022692"/>
    </source>
</evidence>
<evidence type="ECO:0000259" key="8">
    <source>
        <dbReference type="Pfam" id="PF02554"/>
    </source>
</evidence>
<feature type="transmembrane region" description="Helical" evidence="7">
    <location>
        <begin position="364"/>
        <end position="388"/>
    </location>
</feature>
<evidence type="ECO:0000256" key="2">
    <source>
        <dbReference type="ARBA" id="ARBA00022475"/>
    </source>
</evidence>
<feature type="transmembrane region" description="Helical" evidence="7">
    <location>
        <begin position="133"/>
        <end position="156"/>
    </location>
</feature>
<evidence type="ECO:0000256" key="7">
    <source>
        <dbReference type="SAM" id="Phobius"/>
    </source>
</evidence>
<comment type="subcellular location">
    <subcellularLocation>
        <location evidence="1">Cell membrane</location>
        <topology evidence="1">Multi-pass membrane protein</topology>
    </subcellularLocation>
</comment>
<dbReference type="InterPro" id="IPR051605">
    <property type="entry name" value="CstA"/>
</dbReference>
<feature type="domain" description="CstA N-terminal" evidence="8">
    <location>
        <begin position="4"/>
        <end position="387"/>
    </location>
</feature>
<feature type="domain" description="CstA N-terminal" evidence="8">
    <location>
        <begin position="400"/>
        <end position="536"/>
    </location>
</feature>
<feature type="transmembrane region" description="Helical" evidence="7">
    <location>
        <begin position="492"/>
        <end position="513"/>
    </location>
</feature>
<evidence type="ECO:0000256" key="6">
    <source>
        <dbReference type="SAM" id="MobiDB-lite"/>
    </source>
</evidence>
<feature type="compositionally biased region" description="Basic and acidic residues" evidence="6">
    <location>
        <begin position="613"/>
        <end position="645"/>
    </location>
</feature>
<proteinExistence type="predicted"/>
<dbReference type="AlphaFoldDB" id="A0AAV3T6W9"/>
<dbReference type="Pfam" id="PF02554">
    <property type="entry name" value="CstA"/>
    <property type="match status" value="2"/>
</dbReference>
<feature type="transmembrane region" description="Helical" evidence="7">
    <location>
        <begin position="187"/>
        <end position="206"/>
    </location>
</feature>
<dbReference type="Proteomes" id="UP001500420">
    <property type="component" value="Unassembled WGS sequence"/>
</dbReference>
<feature type="transmembrane region" description="Helical" evidence="7">
    <location>
        <begin position="408"/>
        <end position="435"/>
    </location>
</feature>
<dbReference type="RefSeq" id="WP_343772918.1">
    <property type="nucleotide sequence ID" value="NZ_BAAADV010000001.1"/>
</dbReference>
<keyword evidence="3 7" id="KW-0812">Transmembrane</keyword>
<keyword evidence="2" id="KW-1003">Cell membrane</keyword>
<feature type="transmembrane region" description="Helical" evidence="7">
    <location>
        <begin position="246"/>
        <end position="266"/>
    </location>
</feature>
<name>A0AAV3T6W9_9EURY</name>
<feature type="transmembrane region" description="Helical" evidence="7">
    <location>
        <begin position="320"/>
        <end position="343"/>
    </location>
</feature>
<gene>
    <name evidence="9" type="ORF">GCM10009020_11120</name>
</gene>
<feature type="region of interest" description="Disordered" evidence="6">
    <location>
        <begin position="603"/>
        <end position="645"/>
    </location>
</feature>
<sequence length="645" mass="68140">MVQVIWLVLGVLAMFSAGYLGYSRYLANFVDLDEERTTPAHEYEDGQEYVPSKKPVLLGHHYSSIAGGAPIVGPITAALVWGWVPAVLWVAIGNPLMGAVHDFMSLSGSIRHEGKSIGSIIGSYLGERGKNRLLWFAFLTIILVVAVFALVVGIVLDAYPQAATASIIYIGLALAFGVYLYQLDLPFIPGTVAFVAAVFAGVWVGVQYPLALFPAVGDASYPAGTIVLFASSGAWLPGAELFNPNIAAWIVVVLLYAFVAAVLPVWTLLQPRDYLSSFLLYAGVGGALLAIIVGTVFGTAAEPLTINTQAYYGFWGSDVASFALMPLFPLLFITIACGTISGFHSLVSSGTTAKQLDKETDARLIGYGGMLGEGLLATVALCTVVLVADVAASGGIGLALPNFATGGGVIFTSFGIPASYGAPFMALVLVSFLLTSTDTAARLGRYMLEEIVETPETTTQSVAANRYFSTGVQVVLAYVLVTSGRWEDLWPLFGGANQLLAALALLTATVWLANWDETKQLVSTGVPMVVMASITVLGLLWLALYQNIAVKLLDSSWMADATVLDLVGTSLQIVIAFVLVGLALSLVRMGYSNIQRVRTGGEVAAADGGEPGEGERSFGSRTSIDEQRESIGSSDERSESEGSDD</sequence>
<organism evidence="9 10">
    <name type="scientific">Natronoarchaeum mannanilyticum</name>
    <dbReference type="NCBI Taxonomy" id="926360"/>
    <lineage>
        <taxon>Archaea</taxon>
        <taxon>Methanobacteriati</taxon>
        <taxon>Methanobacteriota</taxon>
        <taxon>Stenosarchaea group</taxon>
        <taxon>Halobacteria</taxon>
        <taxon>Halobacteriales</taxon>
        <taxon>Natronoarchaeaceae</taxon>
    </lineage>
</organism>
<feature type="transmembrane region" description="Helical" evidence="7">
    <location>
        <begin position="278"/>
        <end position="300"/>
    </location>
</feature>
<dbReference type="PANTHER" id="PTHR30252:SF0">
    <property type="entry name" value="PEPTIDE TRANSPORTER CSTA"/>
    <property type="match status" value="1"/>
</dbReference>
<evidence type="ECO:0000313" key="10">
    <source>
        <dbReference type="Proteomes" id="UP001500420"/>
    </source>
</evidence>
<reference evidence="9 10" key="1">
    <citation type="journal article" date="2019" name="Int. J. Syst. Evol. Microbiol.">
        <title>The Global Catalogue of Microorganisms (GCM) 10K type strain sequencing project: providing services to taxonomists for standard genome sequencing and annotation.</title>
        <authorList>
            <consortium name="The Broad Institute Genomics Platform"/>
            <consortium name="The Broad Institute Genome Sequencing Center for Infectious Disease"/>
            <person name="Wu L."/>
            <person name="Ma J."/>
        </authorList>
    </citation>
    <scope>NUCLEOTIDE SEQUENCE [LARGE SCALE GENOMIC DNA]</scope>
    <source>
        <strain evidence="9 10">JCM 16328</strain>
    </source>
</reference>
<feature type="transmembrane region" description="Helical" evidence="7">
    <location>
        <begin position="467"/>
        <end position="486"/>
    </location>
</feature>
<comment type="caution">
    <text evidence="9">The sequence shown here is derived from an EMBL/GenBank/DDBJ whole genome shotgun (WGS) entry which is preliminary data.</text>
</comment>
<evidence type="ECO:0000256" key="5">
    <source>
        <dbReference type="ARBA" id="ARBA00023136"/>
    </source>
</evidence>
<dbReference type="GO" id="GO:0009267">
    <property type="term" value="P:cellular response to starvation"/>
    <property type="evidence" value="ECO:0007669"/>
    <property type="project" value="InterPro"/>
</dbReference>
<feature type="transmembrane region" description="Helical" evidence="7">
    <location>
        <begin position="525"/>
        <end position="546"/>
    </location>
</feature>
<evidence type="ECO:0000256" key="4">
    <source>
        <dbReference type="ARBA" id="ARBA00022989"/>
    </source>
</evidence>
<dbReference type="InterPro" id="IPR003706">
    <property type="entry name" value="CstA_N"/>
</dbReference>
<keyword evidence="10" id="KW-1185">Reference proteome</keyword>
<evidence type="ECO:0000256" key="1">
    <source>
        <dbReference type="ARBA" id="ARBA00004651"/>
    </source>
</evidence>
<feature type="transmembrane region" description="Helical" evidence="7">
    <location>
        <begin position="71"/>
        <end position="92"/>
    </location>
</feature>
<dbReference type="GO" id="GO:0005886">
    <property type="term" value="C:plasma membrane"/>
    <property type="evidence" value="ECO:0007669"/>
    <property type="project" value="UniProtKB-SubCell"/>
</dbReference>
<dbReference type="PANTHER" id="PTHR30252">
    <property type="entry name" value="INNER MEMBRANE PEPTIDE TRANSPORTER"/>
    <property type="match status" value="1"/>
</dbReference>
<keyword evidence="5 7" id="KW-0472">Membrane</keyword>
<feature type="transmembrane region" description="Helical" evidence="7">
    <location>
        <begin position="162"/>
        <end position="180"/>
    </location>
</feature>
<keyword evidence="4 7" id="KW-1133">Transmembrane helix</keyword>
<protein>
    <submittedName>
        <fullName evidence="9">Carbon starvation protein A</fullName>
    </submittedName>
</protein>
<evidence type="ECO:0000313" key="9">
    <source>
        <dbReference type="EMBL" id="GAA0667382.1"/>
    </source>
</evidence>
<accession>A0AAV3T6W9</accession>
<dbReference type="EMBL" id="BAAADV010000001">
    <property type="protein sequence ID" value="GAA0667382.1"/>
    <property type="molecule type" value="Genomic_DNA"/>
</dbReference>
<feature type="transmembrane region" description="Helical" evidence="7">
    <location>
        <begin position="566"/>
        <end position="587"/>
    </location>
</feature>